<evidence type="ECO:0000256" key="1">
    <source>
        <dbReference type="ARBA" id="ARBA00001946"/>
    </source>
</evidence>
<dbReference type="GO" id="GO:0005524">
    <property type="term" value="F:ATP binding"/>
    <property type="evidence" value="ECO:0007669"/>
    <property type="project" value="InterPro"/>
</dbReference>
<evidence type="ECO:0000256" key="3">
    <source>
        <dbReference type="ARBA" id="ARBA00022598"/>
    </source>
</evidence>
<organism evidence="8">
    <name type="scientific">hydrothermal vent metagenome</name>
    <dbReference type="NCBI Taxonomy" id="652676"/>
    <lineage>
        <taxon>unclassified sequences</taxon>
        <taxon>metagenomes</taxon>
        <taxon>ecological metagenomes</taxon>
    </lineage>
</organism>
<dbReference type="GO" id="GO:0006099">
    <property type="term" value="P:tricarboxylic acid cycle"/>
    <property type="evidence" value="ECO:0007669"/>
    <property type="project" value="UniProtKB-KW"/>
</dbReference>
<dbReference type="PROSITE" id="PS01217">
    <property type="entry name" value="SUCCINYL_COA_LIG_3"/>
    <property type="match status" value="1"/>
</dbReference>
<sequence>MNLHEYQAKRLFAEHGVPIPNGDIASTAVEAREIARELGGKVVVKSQVLIGGRGKAGGIKLANSPDEAETAASQILGMDIKGFQVNKVLIDEQSPGGIDQEIYLAVLIDRAKKRVMVMASAEGGMDIEEVNERSPEKIFRAHIEPALGVRSYQTTYLASSMDLPRGLWRDFHKIVVGLYDCFLANDASLTEINPLVITGSGKLMALDGKMSIDDSALYRQPKLAEMRDVDEETAAEKEARLSGINLIQLDGNIGCMVNGAGLAMATMDVVKKFGEAHGCAPANFLDIGGGAKSEQVATALRLILSDSSVKAVLINIFGGITRGDEVAKGIVEALEQVQTSVPMVVRLAGTNAAEGMVILADAQMQTADT</sequence>
<dbReference type="FunFam" id="3.30.1490.20:FF:000014">
    <property type="entry name" value="Succinate--CoA ligase [ADP-forming] subunit beta"/>
    <property type="match status" value="1"/>
</dbReference>
<dbReference type="PROSITE" id="PS50975">
    <property type="entry name" value="ATP_GRASP"/>
    <property type="match status" value="1"/>
</dbReference>
<gene>
    <name evidence="8" type="ORF">MNBD_CHLOROFLEXI01-2562</name>
</gene>
<dbReference type="SUPFAM" id="SSF56059">
    <property type="entry name" value="Glutathione synthetase ATP-binding domain-like"/>
    <property type="match status" value="1"/>
</dbReference>
<keyword evidence="4" id="KW-0479">Metal-binding</keyword>
<keyword evidence="6" id="KW-0460">Magnesium</keyword>
<dbReference type="PANTHER" id="PTHR11815">
    <property type="entry name" value="SUCCINYL-COA SYNTHETASE BETA CHAIN"/>
    <property type="match status" value="1"/>
</dbReference>
<dbReference type="PANTHER" id="PTHR11815:SF10">
    <property type="entry name" value="SUCCINATE--COA LIGASE [GDP-FORMING] SUBUNIT BETA, MITOCHONDRIAL"/>
    <property type="match status" value="1"/>
</dbReference>
<dbReference type="GO" id="GO:0046872">
    <property type="term" value="F:metal ion binding"/>
    <property type="evidence" value="ECO:0007669"/>
    <property type="project" value="UniProtKB-KW"/>
</dbReference>
<dbReference type="Gene3D" id="3.30.470.20">
    <property type="entry name" value="ATP-grasp fold, B domain"/>
    <property type="match status" value="1"/>
</dbReference>
<feature type="non-terminal residue" evidence="8">
    <location>
        <position position="369"/>
    </location>
</feature>
<dbReference type="InterPro" id="IPR016102">
    <property type="entry name" value="Succinyl-CoA_synth-like"/>
</dbReference>
<dbReference type="EC" id="6.2.1.5" evidence="8"/>
<dbReference type="AlphaFoldDB" id="A0A3B0UQN1"/>
<dbReference type="HAMAP" id="MF_00558">
    <property type="entry name" value="Succ_CoA_beta"/>
    <property type="match status" value="1"/>
</dbReference>
<dbReference type="Pfam" id="PF08442">
    <property type="entry name" value="ATP-grasp_2"/>
    <property type="match status" value="1"/>
</dbReference>
<dbReference type="NCBIfam" id="NF001913">
    <property type="entry name" value="PRK00696.1"/>
    <property type="match status" value="1"/>
</dbReference>
<dbReference type="InterPro" id="IPR013815">
    <property type="entry name" value="ATP_grasp_subdomain_1"/>
</dbReference>
<dbReference type="GO" id="GO:0004775">
    <property type="term" value="F:succinate-CoA ligase (ADP-forming) activity"/>
    <property type="evidence" value="ECO:0007669"/>
    <property type="project" value="UniProtKB-EC"/>
</dbReference>
<keyword evidence="5" id="KW-0547">Nucleotide-binding</keyword>
<evidence type="ECO:0000256" key="6">
    <source>
        <dbReference type="ARBA" id="ARBA00022842"/>
    </source>
</evidence>
<feature type="domain" description="ATP-grasp" evidence="7">
    <location>
        <begin position="9"/>
        <end position="223"/>
    </location>
</feature>
<reference evidence="8" key="1">
    <citation type="submission" date="2018-06" db="EMBL/GenBank/DDBJ databases">
        <authorList>
            <person name="Zhirakovskaya E."/>
        </authorList>
    </citation>
    <scope>NUCLEOTIDE SEQUENCE</scope>
</reference>
<evidence type="ECO:0000256" key="5">
    <source>
        <dbReference type="ARBA" id="ARBA00022741"/>
    </source>
</evidence>
<dbReference type="SUPFAM" id="SSF52210">
    <property type="entry name" value="Succinyl-CoA synthetase domains"/>
    <property type="match status" value="1"/>
</dbReference>
<dbReference type="PIRSF" id="PIRSF001554">
    <property type="entry name" value="SucCS_beta"/>
    <property type="match status" value="1"/>
</dbReference>
<dbReference type="Gene3D" id="3.30.1490.20">
    <property type="entry name" value="ATP-grasp fold, A domain"/>
    <property type="match status" value="1"/>
</dbReference>
<dbReference type="InterPro" id="IPR011761">
    <property type="entry name" value="ATP-grasp"/>
</dbReference>
<evidence type="ECO:0000313" key="8">
    <source>
        <dbReference type="EMBL" id="VAW30563.1"/>
    </source>
</evidence>
<dbReference type="FunFam" id="3.40.50.261:FF:000001">
    <property type="entry name" value="Succinate--CoA ligase [ADP-forming] subunit beta"/>
    <property type="match status" value="1"/>
</dbReference>
<dbReference type="InterPro" id="IPR013650">
    <property type="entry name" value="ATP-grasp_succ-CoA_synth-type"/>
</dbReference>
<dbReference type="InterPro" id="IPR005809">
    <property type="entry name" value="Succ_CoA_ligase-like_bsu"/>
</dbReference>
<dbReference type="EMBL" id="UOEU01000065">
    <property type="protein sequence ID" value="VAW30563.1"/>
    <property type="molecule type" value="Genomic_DNA"/>
</dbReference>
<keyword evidence="2" id="KW-0816">Tricarboxylic acid cycle</keyword>
<dbReference type="Gene3D" id="3.40.50.261">
    <property type="entry name" value="Succinyl-CoA synthetase domains"/>
    <property type="match status" value="1"/>
</dbReference>
<dbReference type="NCBIfam" id="TIGR01016">
    <property type="entry name" value="sucCoAbeta"/>
    <property type="match status" value="1"/>
</dbReference>
<dbReference type="GO" id="GO:0005829">
    <property type="term" value="C:cytosol"/>
    <property type="evidence" value="ECO:0007669"/>
    <property type="project" value="TreeGrafter"/>
</dbReference>
<dbReference type="GO" id="GO:0042709">
    <property type="term" value="C:succinate-CoA ligase complex"/>
    <property type="evidence" value="ECO:0007669"/>
    <property type="project" value="TreeGrafter"/>
</dbReference>
<evidence type="ECO:0000256" key="4">
    <source>
        <dbReference type="ARBA" id="ARBA00022723"/>
    </source>
</evidence>
<protein>
    <submittedName>
        <fullName evidence="8">Succinyl-CoA ligase [ADP-forming] beta chain</fullName>
        <ecNumber evidence="8">6.2.1.5</ecNumber>
    </submittedName>
</protein>
<evidence type="ECO:0000256" key="2">
    <source>
        <dbReference type="ARBA" id="ARBA00022532"/>
    </source>
</evidence>
<evidence type="ECO:0000259" key="7">
    <source>
        <dbReference type="PROSITE" id="PS50975"/>
    </source>
</evidence>
<dbReference type="InterPro" id="IPR017866">
    <property type="entry name" value="Succ-CoA_synthase_bsu_CS"/>
</dbReference>
<name>A0A3B0UQN1_9ZZZZ</name>
<dbReference type="InterPro" id="IPR005811">
    <property type="entry name" value="SUCC_ACL_C"/>
</dbReference>
<keyword evidence="3 8" id="KW-0436">Ligase</keyword>
<accession>A0A3B0UQN1</accession>
<dbReference type="FunFam" id="3.30.470.20:FF:000002">
    <property type="entry name" value="Succinate--CoA ligase [ADP-forming] subunit beta"/>
    <property type="match status" value="1"/>
</dbReference>
<dbReference type="Pfam" id="PF00549">
    <property type="entry name" value="Ligase_CoA"/>
    <property type="match status" value="1"/>
</dbReference>
<dbReference type="GO" id="GO:0006104">
    <property type="term" value="P:succinyl-CoA metabolic process"/>
    <property type="evidence" value="ECO:0007669"/>
    <property type="project" value="TreeGrafter"/>
</dbReference>
<proteinExistence type="inferred from homology"/>
<comment type="cofactor">
    <cofactor evidence="1">
        <name>Mg(2+)</name>
        <dbReference type="ChEBI" id="CHEBI:18420"/>
    </cofactor>
</comment>